<dbReference type="EMBL" id="QGNW01002724">
    <property type="protein sequence ID" value="RVW11960.1"/>
    <property type="molecule type" value="Genomic_DNA"/>
</dbReference>
<sequence length="162" mass="19258">MKLQVDNRVLDLLQLECGGFSISCHFRNVEDDFVWVFTGVYDLVLMREKRISGMNWELSKGGGVKKCKIPFRFENMWLLTDGFKELDSKRECLFLLRRQRLKRGPLRIIRSGFYWKKLHGDKNLGNLVKRWRQEHQVFSQDGQCSCKKEFVNQGENKWGYSD</sequence>
<proteinExistence type="predicted"/>
<comment type="caution">
    <text evidence="1">The sequence shown here is derived from an EMBL/GenBank/DDBJ whole genome shotgun (WGS) entry which is preliminary data.</text>
</comment>
<accession>A0A438BM18</accession>
<dbReference type="Proteomes" id="UP000288805">
    <property type="component" value="Unassembled WGS sequence"/>
</dbReference>
<gene>
    <name evidence="1" type="ORF">CK203_091838</name>
</gene>
<dbReference type="AlphaFoldDB" id="A0A438BM18"/>
<reference evidence="1 2" key="1">
    <citation type="journal article" date="2018" name="PLoS Genet.">
        <title>Population sequencing reveals clonal diversity and ancestral inbreeding in the grapevine cultivar Chardonnay.</title>
        <authorList>
            <person name="Roach M.J."/>
            <person name="Johnson D.L."/>
            <person name="Bohlmann J."/>
            <person name="van Vuuren H.J."/>
            <person name="Jones S.J."/>
            <person name="Pretorius I.S."/>
            <person name="Schmidt S.A."/>
            <person name="Borneman A.R."/>
        </authorList>
    </citation>
    <scope>NUCLEOTIDE SEQUENCE [LARGE SCALE GENOMIC DNA]</scope>
    <source>
        <strain evidence="2">cv. Chardonnay</strain>
        <tissue evidence="1">Leaf</tissue>
    </source>
</reference>
<organism evidence="1 2">
    <name type="scientific">Vitis vinifera</name>
    <name type="common">Grape</name>
    <dbReference type="NCBI Taxonomy" id="29760"/>
    <lineage>
        <taxon>Eukaryota</taxon>
        <taxon>Viridiplantae</taxon>
        <taxon>Streptophyta</taxon>
        <taxon>Embryophyta</taxon>
        <taxon>Tracheophyta</taxon>
        <taxon>Spermatophyta</taxon>
        <taxon>Magnoliopsida</taxon>
        <taxon>eudicotyledons</taxon>
        <taxon>Gunneridae</taxon>
        <taxon>Pentapetalae</taxon>
        <taxon>rosids</taxon>
        <taxon>Vitales</taxon>
        <taxon>Vitaceae</taxon>
        <taxon>Viteae</taxon>
        <taxon>Vitis</taxon>
    </lineage>
</organism>
<evidence type="ECO:0000313" key="1">
    <source>
        <dbReference type="EMBL" id="RVW11960.1"/>
    </source>
</evidence>
<protein>
    <submittedName>
        <fullName evidence="1">Uncharacterized protein</fullName>
    </submittedName>
</protein>
<evidence type="ECO:0000313" key="2">
    <source>
        <dbReference type="Proteomes" id="UP000288805"/>
    </source>
</evidence>
<name>A0A438BM18_VITVI</name>